<comment type="caution">
    <text evidence="2">The sequence shown here is derived from an EMBL/GenBank/DDBJ whole genome shotgun (WGS) entry which is preliminary data.</text>
</comment>
<keyword evidence="1" id="KW-0472">Membrane</keyword>
<sequence>MLFFGFTFVICFHRAKKGHKATTSSKINYCVKYMFMVHGTITVTAHITDFAALKAGILIANYIGYMLKQVALFEFLSVILLCTTTLTFQIFIYRQKPLRLVWDKSPSLCLFFISITLLAVQDITLSCQWILFGLGIVKNGSDNTFFLLIVAHFGLIIRQFHNCATIALFAQRVHHLLRPTHNVKKFNHTVLGVLFLFFTAGSTTATYNMVVHAKSNGRPVPDGCFSFNCMAPNGASVRLWSSIFTVCITVVIMVLGSYMLYLLHRYRKSKQSVIDRKRNKFALYVFYVRFVCETIPFLVDVLLSTTAGIDLGKIVGPFGALGSATDFTIKTVVYFFLTRQHKTSGVALYRLT</sequence>
<dbReference type="Proteomes" id="UP001175271">
    <property type="component" value="Unassembled WGS sequence"/>
</dbReference>
<feature type="transmembrane region" description="Helical" evidence="1">
    <location>
        <begin position="281"/>
        <end position="302"/>
    </location>
</feature>
<keyword evidence="1" id="KW-1133">Transmembrane helix</keyword>
<feature type="transmembrane region" description="Helical" evidence="1">
    <location>
        <begin position="105"/>
        <end position="132"/>
    </location>
</feature>
<keyword evidence="1" id="KW-0812">Transmembrane</keyword>
<feature type="transmembrane region" description="Helical" evidence="1">
    <location>
        <begin position="71"/>
        <end position="93"/>
    </location>
</feature>
<name>A0AA39IPK0_9BILA</name>
<feature type="transmembrane region" description="Helical" evidence="1">
    <location>
        <begin position="144"/>
        <end position="169"/>
    </location>
</feature>
<dbReference type="EMBL" id="JAUCMV010000001">
    <property type="protein sequence ID" value="KAK0427137.1"/>
    <property type="molecule type" value="Genomic_DNA"/>
</dbReference>
<accession>A0AA39IPK0</accession>
<keyword evidence="3" id="KW-1185">Reference proteome</keyword>
<organism evidence="2 3">
    <name type="scientific">Steinernema hermaphroditum</name>
    <dbReference type="NCBI Taxonomy" id="289476"/>
    <lineage>
        <taxon>Eukaryota</taxon>
        <taxon>Metazoa</taxon>
        <taxon>Ecdysozoa</taxon>
        <taxon>Nematoda</taxon>
        <taxon>Chromadorea</taxon>
        <taxon>Rhabditida</taxon>
        <taxon>Tylenchina</taxon>
        <taxon>Panagrolaimomorpha</taxon>
        <taxon>Strongyloidoidea</taxon>
        <taxon>Steinernematidae</taxon>
        <taxon>Steinernema</taxon>
    </lineage>
</organism>
<dbReference type="AlphaFoldDB" id="A0AA39IPK0"/>
<feature type="transmembrane region" description="Helical" evidence="1">
    <location>
        <begin position="190"/>
        <end position="210"/>
    </location>
</feature>
<evidence type="ECO:0000256" key="1">
    <source>
        <dbReference type="SAM" id="Phobius"/>
    </source>
</evidence>
<evidence type="ECO:0000313" key="3">
    <source>
        <dbReference type="Proteomes" id="UP001175271"/>
    </source>
</evidence>
<reference evidence="2" key="1">
    <citation type="submission" date="2023-06" db="EMBL/GenBank/DDBJ databases">
        <title>Genomic analysis of the entomopathogenic nematode Steinernema hermaphroditum.</title>
        <authorList>
            <person name="Schwarz E.M."/>
            <person name="Heppert J.K."/>
            <person name="Baniya A."/>
            <person name="Schwartz H.T."/>
            <person name="Tan C.-H."/>
            <person name="Antoshechkin I."/>
            <person name="Sternberg P.W."/>
            <person name="Goodrich-Blair H."/>
            <person name="Dillman A.R."/>
        </authorList>
    </citation>
    <scope>NUCLEOTIDE SEQUENCE</scope>
    <source>
        <strain evidence="2">PS9179</strain>
        <tissue evidence="2">Whole animal</tissue>
    </source>
</reference>
<protein>
    <submittedName>
        <fullName evidence="2">Uncharacterized protein</fullName>
    </submittedName>
</protein>
<gene>
    <name evidence="2" type="ORF">QR680_010081</name>
</gene>
<feature type="transmembrane region" description="Helical" evidence="1">
    <location>
        <begin position="239"/>
        <end position="261"/>
    </location>
</feature>
<feature type="transmembrane region" description="Helical" evidence="1">
    <location>
        <begin position="314"/>
        <end position="337"/>
    </location>
</feature>
<proteinExistence type="predicted"/>
<evidence type="ECO:0000313" key="2">
    <source>
        <dbReference type="EMBL" id="KAK0427137.1"/>
    </source>
</evidence>